<dbReference type="AlphaFoldDB" id="A0AAW0P266"/>
<dbReference type="EMBL" id="JBBPFD010000008">
    <property type="protein sequence ID" value="KAK7915583.1"/>
    <property type="molecule type" value="Genomic_DNA"/>
</dbReference>
<sequence>MWNGTETPDIAPTPLPFCPAHPSGSKLLTSSNYTILEFFQQFFTSTVLLTLINNSNRYARSTNTEWTDITLADMYAFLAMTIYMGIVKLPTLKDYWSRIRLFNFAFPKGLITGKKYLAILSAFHISDPEDDRTNERKRGTPLFDRLHKIKPLYTDMRNACRQNFQPGQHISIDERMVASKARISFKQYLKSKPVKWGYKLFVLADSLSGYTWDFFVYEGKSAGASQKGLSYDSVMSLLNTSLLGTGYKLYVDNFYTSPILFKDLLQKKVSACGTIRTNRLGYPRTTVNALKPKDPRGTTKWIREDPLLFVQWRDTRDVFMCSTMHEGPWR</sequence>
<evidence type="ECO:0000259" key="1">
    <source>
        <dbReference type="Pfam" id="PF13843"/>
    </source>
</evidence>
<dbReference type="InterPro" id="IPR029526">
    <property type="entry name" value="PGBD"/>
</dbReference>
<protein>
    <recommendedName>
        <fullName evidence="1">PiggyBac transposable element-derived protein domain-containing protein</fullName>
    </recommendedName>
</protein>
<evidence type="ECO:0000313" key="3">
    <source>
        <dbReference type="Proteomes" id="UP001460270"/>
    </source>
</evidence>
<accession>A0AAW0P266</accession>
<proteinExistence type="predicted"/>
<evidence type="ECO:0000313" key="2">
    <source>
        <dbReference type="EMBL" id="KAK7915583.1"/>
    </source>
</evidence>
<reference evidence="3" key="1">
    <citation type="submission" date="2024-04" db="EMBL/GenBank/DDBJ databases">
        <title>Salinicola lusitanus LLJ914,a marine bacterium isolated from the Okinawa Trough.</title>
        <authorList>
            <person name="Li J."/>
        </authorList>
    </citation>
    <scope>NUCLEOTIDE SEQUENCE [LARGE SCALE GENOMIC DNA]</scope>
</reference>
<dbReference type="Pfam" id="PF13843">
    <property type="entry name" value="DDE_Tnp_1_7"/>
    <property type="match status" value="1"/>
</dbReference>
<dbReference type="PANTHER" id="PTHR46599:SF3">
    <property type="entry name" value="PIGGYBAC TRANSPOSABLE ELEMENT-DERIVED PROTEIN 4"/>
    <property type="match status" value="1"/>
</dbReference>
<dbReference type="Proteomes" id="UP001460270">
    <property type="component" value="Unassembled WGS sequence"/>
</dbReference>
<keyword evidence="3" id="KW-1185">Reference proteome</keyword>
<comment type="caution">
    <text evidence="2">The sequence shown here is derived from an EMBL/GenBank/DDBJ whole genome shotgun (WGS) entry which is preliminary data.</text>
</comment>
<name>A0AAW0P266_9GOBI</name>
<organism evidence="2 3">
    <name type="scientific">Mugilogobius chulae</name>
    <name type="common">yellowstripe goby</name>
    <dbReference type="NCBI Taxonomy" id="88201"/>
    <lineage>
        <taxon>Eukaryota</taxon>
        <taxon>Metazoa</taxon>
        <taxon>Chordata</taxon>
        <taxon>Craniata</taxon>
        <taxon>Vertebrata</taxon>
        <taxon>Euteleostomi</taxon>
        <taxon>Actinopterygii</taxon>
        <taxon>Neopterygii</taxon>
        <taxon>Teleostei</taxon>
        <taxon>Neoteleostei</taxon>
        <taxon>Acanthomorphata</taxon>
        <taxon>Gobiaria</taxon>
        <taxon>Gobiiformes</taxon>
        <taxon>Gobioidei</taxon>
        <taxon>Gobiidae</taxon>
        <taxon>Gobionellinae</taxon>
        <taxon>Mugilogobius</taxon>
    </lineage>
</organism>
<feature type="domain" description="PiggyBac transposable element-derived protein" evidence="1">
    <location>
        <begin position="37"/>
        <end position="326"/>
    </location>
</feature>
<gene>
    <name evidence="2" type="ORF">WMY93_011344</name>
</gene>
<dbReference type="PANTHER" id="PTHR46599">
    <property type="entry name" value="PIGGYBAC TRANSPOSABLE ELEMENT-DERIVED PROTEIN 4"/>
    <property type="match status" value="1"/>
</dbReference>